<comment type="caution">
    <text evidence="1">The sequence shown here is derived from an EMBL/GenBank/DDBJ whole genome shotgun (WGS) entry which is preliminary data.</text>
</comment>
<keyword evidence="2" id="KW-1185">Reference proteome</keyword>
<evidence type="ECO:0000313" key="1">
    <source>
        <dbReference type="EMBL" id="MBP3955689.1"/>
    </source>
</evidence>
<name>A0ABS5BPN1_9BACT</name>
<reference evidence="1 2" key="1">
    <citation type="submission" date="2021-04" db="EMBL/GenBank/DDBJ databases">
        <authorList>
            <person name="Ivanova A."/>
        </authorList>
    </citation>
    <scope>NUCLEOTIDE SEQUENCE [LARGE SCALE GENOMIC DNA]</scope>
    <source>
        <strain evidence="1 2">G18</strain>
    </source>
</reference>
<protein>
    <submittedName>
        <fullName evidence="1">Uncharacterized protein</fullName>
    </submittedName>
</protein>
<organism evidence="1 2">
    <name type="scientific">Gemmata palustris</name>
    <dbReference type="NCBI Taxonomy" id="2822762"/>
    <lineage>
        <taxon>Bacteria</taxon>
        <taxon>Pseudomonadati</taxon>
        <taxon>Planctomycetota</taxon>
        <taxon>Planctomycetia</taxon>
        <taxon>Gemmatales</taxon>
        <taxon>Gemmataceae</taxon>
        <taxon>Gemmata</taxon>
    </lineage>
</organism>
<sequence>MERPRVAAPTIRTVVANVEGASIFAERVRAEADRLKVTTASDVTVLGDGAEWIWNLAADVLPQAAGVLTCITRSSTSGLR</sequence>
<dbReference type="EMBL" id="JAGKQQ010000001">
    <property type="protein sequence ID" value="MBP3955689.1"/>
    <property type="molecule type" value="Genomic_DNA"/>
</dbReference>
<gene>
    <name evidence="1" type="ORF">J8F10_10390</name>
</gene>
<dbReference type="RefSeq" id="WP_210653754.1">
    <property type="nucleotide sequence ID" value="NZ_JAGKQQ010000001.1"/>
</dbReference>
<dbReference type="Proteomes" id="UP000676565">
    <property type="component" value="Unassembled WGS sequence"/>
</dbReference>
<accession>A0ABS5BPN1</accession>
<evidence type="ECO:0000313" key="2">
    <source>
        <dbReference type="Proteomes" id="UP000676565"/>
    </source>
</evidence>
<proteinExistence type="predicted"/>